<keyword evidence="3" id="KW-0687">Ribonucleoprotein</keyword>
<dbReference type="GO" id="GO:0005840">
    <property type="term" value="C:ribosome"/>
    <property type="evidence" value="ECO:0007669"/>
    <property type="project" value="UniProtKB-KW"/>
</dbReference>
<sequence length="122" mass="14062">MASVKRKAPAQAKKLDLKFTIDCSNVVEDKVIIMRDFEKYLRERTKVNGKKGNLGTDVNLSSNATSIIVQSSVPFSKRYLKYLTKKYLKKVKIADYLRVVATDKTKYELKYLKIYGEEGEEE</sequence>
<accession>A0AAU9KN93</accession>
<dbReference type="InterPro" id="IPR002671">
    <property type="entry name" value="Ribosomal_eL22"/>
</dbReference>
<reference evidence="6" key="1">
    <citation type="submission" date="2021-09" db="EMBL/GenBank/DDBJ databases">
        <authorList>
            <consortium name="AG Swart"/>
            <person name="Singh M."/>
            <person name="Singh A."/>
            <person name="Seah K."/>
            <person name="Emmerich C."/>
        </authorList>
    </citation>
    <scope>NUCLEOTIDE SEQUENCE</scope>
    <source>
        <strain evidence="6">ATCC30299</strain>
    </source>
</reference>
<dbReference type="PANTHER" id="PTHR10064:SF0">
    <property type="entry name" value="FI24544P1-RELATED"/>
    <property type="match status" value="1"/>
</dbReference>
<dbReference type="Proteomes" id="UP001162131">
    <property type="component" value="Unassembled WGS sequence"/>
</dbReference>
<evidence type="ECO:0000256" key="3">
    <source>
        <dbReference type="ARBA" id="ARBA00023274"/>
    </source>
</evidence>
<dbReference type="GO" id="GO:1990904">
    <property type="term" value="C:ribonucleoprotein complex"/>
    <property type="evidence" value="ECO:0007669"/>
    <property type="project" value="UniProtKB-KW"/>
</dbReference>
<evidence type="ECO:0000256" key="4">
    <source>
        <dbReference type="ARBA" id="ARBA00040613"/>
    </source>
</evidence>
<dbReference type="GO" id="GO:0003735">
    <property type="term" value="F:structural constituent of ribosome"/>
    <property type="evidence" value="ECO:0007669"/>
    <property type="project" value="InterPro"/>
</dbReference>
<dbReference type="Pfam" id="PF01776">
    <property type="entry name" value="Ribosomal_L22e"/>
    <property type="match status" value="1"/>
</dbReference>
<dbReference type="EMBL" id="CAJZBQ010000060">
    <property type="protein sequence ID" value="CAG9334812.1"/>
    <property type="molecule type" value="Genomic_DNA"/>
</dbReference>
<evidence type="ECO:0000256" key="5">
    <source>
        <dbReference type="ARBA" id="ARBA00041214"/>
    </source>
</evidence>
<dbReference type="Gene3D" id="3.30.1360.210">
    <property type="match status" value="1"/>
</dbReference>
<evidence type="ECO:0000313" key="6">
    <source>
        <dbReference type="EMBL" id="CAG9334812.1"/>
    </source>
</evidence>
<dbReference type="GO" id="GO:0003723">
    <property type="term" value="F:RNA binding"/>
    <property type="evidence" value="ECO:0007669"/>
    <property type="project" value="TreeGrafter"/>
</dbReference>
<proteinExistence type="inferred from homology"/>
<dbReference type="FunFam" id="3.30.1360.210:FF:000002">
    <property type="entry name" value="60S ribosomal protein L22-2"/>
    <property type="match status" value="1"/>
</dbReference>
<protein>
    <recommendedName>
        <fullName evidence="4">Large ribosomal subunit protein eL22</fullName>
    </recommendedName>
    <alternativeName>
        <fullName evidence="5">60S ribosomal protein L22</fullName>
    </alternativeName>
</protein>
<keyword evidence="7" id="KW-1185">Reference proteome</keyword>
<comment type="similarity">
    <text evidence="1">Belongs to the eukaryotic ribosomal protein eL22 family.</text>
</comment>
<dbReference type="GO" id="GO:0002181">
    <property type="term" value="P:cytoplasmic translation"/>
    <property type="evidence" value="ECO:0007669"/>
    <property type="project" value="TreeGrafter"/>
</dbReference>
<name>A0AAU9KN93_9CILI</name>
<evidence type="ECO:0000256" key="1">
    <source>
        <dbReference type="ARBA" id="ARBA00007817"/>
    </source>
</evidence>
<dbReference type="AlphaFoldDB" id="A0AAU9KN93"/>
<evidence type="ECO:0000256" key="2">
    <source>
        <dbReference type="ARBA" id="ARBA00022980"/>
    </source>
</evidence>
<dbReference type="InterPro" id="IPR038526">
    <property type="entry name" value="Ribosomal_eL22_sf"/>
</dbReference>
<evidence type="ECO:0000313" key="7">
    <source>
        <dbReference type="Proteomes" id="UP001162131"/>
    </source>
</evidence>
<keyword evidence="2" id="KW-0689">Ribosomal protein</keyword>
<organism evidence="6 7">
    <name type="scientific">Blepharisma stoltei</name>
    <dbReference type="NCBI Taxonomy" id="1481888"/>
    <lineage>
        <taxon>Eukaryota</taxon>
        <taxon>Sar</taxon>
        <taxon>Alveolata</taxon>
        <taxon>Ciliophora</taxon>
        <taxon>Postciliodesmatophora</taxon>
        <taxon>Heterotrichea</taxon>
        <taxon>Heterotrichida</taxon>
        <taxon>Blepharismidae</taxon>
        <taxon>Blepharisma</taxon>
    </lineage>
</organism>
<comment type="caution">
    <text evidence="6">The sequence shown here is derived from an EMBL/GenBank/DDBJ whole genome shotgun (WGS) entry which is preliminary data.</text>
</comment>
<dbReference type="PANTHER" id="PTHR10064">
    <property type="entry name" value="60S RIBOSOMAL PROTEIN L22"/>
    <property type="match status" value="1"/>
</dbReference>
<gene>
    <name evidence="6" type="ORF">BSTOLATCC_MIC62397</name>
</gene>